<evidence type="ECO:0000256" key="2">
    <source>
        <dbReference type="SAM" id="Phobius"/>
    </source>
</evidence>
<keyword evidence="2" id="KW-1133">Transmembrane helix</keyword>
<dbReference type="EnsemblMetazoa" id="G3295.11">
    <property type="protein sequence ID" value="G3295.11:cds"/>
    <property type="gene ID" value="G3295"/>
</dbReference>
<feature type="compositionally biased region" description="Basic and acidic residues" evidence="1">
    <location>
        <begin position="559"/>
        <end position="582"/>
    </location>
</feature>
<dbReference type="AlphaFoldDB" id="A0A8W8MCM9"/>
<reference evidence="3" key="1">
    <citation type="submission" date="2022-08" db="UniProtKB">
        <authorList>
            <consortium name="EnsemblMetazoa"/>
        </authorList>
    </citation>
    <scope>IDENTIFICATION</scope>
    <source>
        <strain evidence="3">05x7-T-G4-1.051#20</strain>
    </source>
</reference>
<dbReference type="Proteomes" id="UP000005408">
    <property type="component" value="Unassembled WGS sequence"/>
</dbReference>
<evidence type="ECO:0000313" key="4">
    <source>
        <dbReference type="Proteomes" id="UP000005408"/>
    </source>
</evidence>
<feature type="compositionally biased region" description="Acidic residues" evidence="1">
    <location>
        <begin position="347"/>
        <end position="358"/>
    </location>
</feature>
<feature type="compositionally biased region" description="Basic and acidic residues" evidence="1">
    <location>
        <begin position="364"/>
        <end position="435"/>
    </location>
</feature>
<protein>
    <submittedName>
        <fullName evidence="3">Uncharacterized protein</fullName>
    </submittedName>
</protein>
<feature type="region of interest" description="Disordered" evidence="1">
    <location>
        <begin position="141"/>
        <end position="592"/>
    </location>
</feature>
<feature type="compositionally biased region" description="Low complexity" evidence="1">
    <location>
        <begin position="530"/>
        <end position="541"/>
    </location>
</feature>
<accession>A0A8W8MCM9</accession>
<evidence type="ECO:0000256" key="1">
    <source>
        <dbReference type="SAM" id="MobiDB-lite"/>
    </source>
</evidence>
<feature type="compositionally biased region" description="Polar residues" evidence="1">
    <location>
        <begin position="436"/>
        <end position="452"/>
    </location>
</feature>
<feature type="compositionally biased region" description="Basic and acidic residues" evidence="1">
    <location>
        <begin position="149"/>
        <end position="211"/>
    </location>
</feature>
<name>A0A8W8MCM9_MAGGI</name>
<proteinExistence type="predicted"/>
<keyword evidence="2" id="KW-0472">Membrane</keyword>
<keyword evidence="2" id="KW-0812">Transmembrane</keyword>
<organism evidence="3 4">
    <name type="scientific">Magallana gigas</name>
    <name type="common">Pacific oyster</name>
    <name type="synonym">Crassostrea gigas</name>
    <dbReference type="NCBI Taxonomy" id="29159"/>
    <lineage>
        <taxon>Eukaryota</taxon>
        <taxon>Metazoa</taxon>
        <taxon>Spiralia</taxon>
        <taxon>Lophotrochozoa</taxon>
        <taxon>Mollusca</taxon>
        <taxon>Bivalvia</taxon>
        <taxon>Autobranchia</taxon>
        <taxon>Pteriomorphia</taxon>
        <taxon>Ostreida</taxon>
        <taxon>Ostreoidea</taxon>
        <taxon>Ostreidae</taxon>
        <taxon>Magallana</taxon>
    </lineage>
</organism>
<keyword evidence="4" id="KW-1185">Reference proteome</keyword>
<sequence>MPDSHHNQLIETIEAGKNNTLNLIQEVAHSDLHTEPNPSSDSVLKVIEYSKTKPNKFQTDSIKGSEWKKAGLIFEYSAKKSGKPESLSLSRREALQQADVAEGDASWSTMVLTIASTLVALFSMSVLVAVFQCCCRRRKRNSSPEIDNNEEKQTADDQNKNNEKPGKEEAVKQNNVEKKTGEDSKDNTDEKLSFKDKLKAFEKKDESKEAQLRPGPTPKKRPQSEAFKAFEAKGLPIMGMPKGQGPRFPKPKEPQNEKEEAEVTLRPKITVTLSPDAVSDSGSYKQPDNPDVVIADEDEDDSEFGAIKRETAVLRSYRKAPPPKNRNRSSAAFRRKNAQQSTANLFDDLDIISEDTESEPLLTPDDKRHQKKEDAVNSSDKTDQEPDQSKKKILVPKERSRSKTPEKLDSKNSSEKSAPKTVSEKPGSKTFDKNGSKTPNGTGSKTPDTPGSKTPDKSGSKTPDKAGSKTPDKAGSKTPIKERSKTPDRSGSKTPEEKLNIGNSRDPDSQPSAASPLGGNIFAQIDPTVKKSSPAPSTPSSLDTRSRADKVKSSPGFLEDDKLMKALNERLKAQQDGNDDKQHNRRSLNTDL</sequence>
<feature type="transmembrane region" description="Helical" evidence="2">
    <location>
        <begin position="110"/>
        <end position="131"/>
    </location>
</feature>
<feature type="compositionally biased region" description="Basic and acidic residues" evidence="1">
    <location>
        <begin position="250"/>
        <end position="265"/>
    </location>
</feature>
<feature type="compositionally biased region" description="Acidic residues" evidence="1">
    <location>
        <begin position="294"/>
        <end position="303"/>
    </location>
</feature>
<evidence type="ECO:0000313" key="3">
    <source>
        <dbReference type="EnsemblMetazoa" id="G3295.11:cds"/>
    </source>
</evidence>
<feature type="compositionally biased region" description="Basic and acidic residues" evidence="1">
    <location>
        <begin position="454"/>
        <end position="499"/>
    </location>
</feature>